<protein>
    <submittedName>
        <fullName evidence="1">Uncharacterized protein</fullName>
    </submittedName>
</protein>
<reference evidence="2" key="1">
    <citation type="journal article" date="2023" name="Front. Plant Sci.">
        <title>Chromosomal-level genome assembly of Melastoma candidum provides insights into trichome evolution.</title>
        <authorList>
            <person name="Zhong Y."/>
            <person name="Wu W."/>
            <person name="Sun C."/>
            <person name="Zou P."/>
            <person name="Liu Y."/>
            <person name="Dai S."/>
            <person name="Zhou R."/>
        </authorList>
    </citation>
    <scope>NUCLEOTIDE SEQUENCE [LARGE SCALE GENOMIC DNA]</scope>
</reference>
<keyword evidence="2" id="KW-1185">Reference proteome</keyword>
<dbReference type="Proteomes" id="UP001057402">
    <property type="component" value="Chromosome 11"/>
</dbReference>
<proteinExistence type="predicted"/>
<accession>A0ACB9LH56</accession>
<sequence>MKEGAGRFVVKPSLTEKFEVSLPLADSDRFIVDLRAGSCSCRSWQLHGIPCTHALCCILYMHRRVEDYVDPCFKMEAYRQAYMHVMEPLEGCKFWPEVDGEPIRPPPYKKLPGRPRKQNRKKSNDEDPKTSQSHLNRKGLQMTCKLCGNIGHNRRTCRRQPSSQPSSSAPSSQPTELAAEPAEAANAETCTTRPYGSGVHWRVKCKLCGQVGHNKRTCLKRKAEGGSGGSAGSGPTTSAEIGHTIPDLGPCRHGRDRPHAYTGGHRGLRRSRTPLTATAKTHEACCRPFNSDMEAMEIDPGSTLQRKQSAYLSMDEGFEIGKDTVYRGQQYSQIYFTRLHMMRTLLYSLAPLWKPNVHMQQNSRKNPI</sequence>
<evidence type="ECO:0000313" key="2">
    <source>
        <dbReference type="Proteomes" id="UP001057402"/>
    </source>
</evidence>
<gene>
    <name evidence="1" type="ORF">MLD38_035550</name>
</gene>
<comment type="caution">
    <text evidence="1">The sequence shown here is derived from an EMBL/GenBank/DDBJ whole genome shotgun (WGS) entry which is preliminary data.</text>
</comment>
<name>A0ACB9LH56_9MYRT</name>
<evidence type="ECO:0000313" key="1">
    <source>
        <dbReference type="EMBL" id="KAI4310581.1"/>
    </source>
</evidence>
<organism evidence="1 2">
    <name type="scientific">Melastoma candidum</name>
    <dbReference type="NCBI Taxonomy" id="119954"/>
    <lineage>
        <taxon>Eukaryota</taxon>
        <taxon>Viridiplantae</taxon>
        <taxon>Streptophyta</taxon>
        <taxon>Embryophyta</taxon>
        <taxon>Tracheophyta</taxon>
        <taxon>Spermatophyta</taxon>
        <taxon>Magnoliopsida</taxon>
        <taxon>eudicotyledons</taxon>
        <taxon>Gunneridae</taxon>
        <taxon>Pentapetalae</taxon>
        <taxon>rosids</taxon>
        <taxon>malvids</taxon>
        <taxon>Myrtales</taxon>
        <taxon>Melastomataceae</taxon>
        <taxon>Melastomatoideae</taxon>
        <taxon>Melastomateae</taxon>
        <taxon>Melastoma</taxon>
    </lineage>
</organism>
<dbReference type="EMBL" id="CM042890">
    <property type="protein sequence ID" value="KAI4310581.1"/>
    <property type="molecule type" value="Genomic_DNA"/>
</dbReference>